<dbReference type="RefSeq" id="WP_180283900.1">
    <property type="nucleotide sequence ID" value="NZ_JABFDB010000015.1"/>
</dbReference>
<feature type="DNA-binding region" description="H-T-H motif" evidence="2">
    <location>
        <begin position="40"/>
        <end position="59"/>
    </location>
</feature>
<dbReference type="Pfam" id="PF00440">
    <property type="entry name" value="TetR_N"/>
    <property type="match status" value="1"/>
</dbReference>
<comment type="caution">
    <text evidence="4">The sequence shown here is derived from an EMBL/GenBank/DDBJ whole genome shotgun (WGS) entry which is preliminary data.</text>
</comment>
<evidence type="ECO:0000313" key="5">
    <source>
        <dbReference type="Proteomes" id="UP000584642"/>
    </source>
</evidence>
<keyword evidence="1 2" id="KW-0238">DNA-binding</keyword>
<gene>
    <name evidence="4" type="ORF">HND93_20595</name>
</gene>
<organism evidence="4 5">
    <name type="scientific">Azospirillum oleiclasticum</name>
    <dbReference type="NCBI Taxonomy" id="2735135"/>
    <lineage>
        <taxon>Bacteria</taxon>
        <taxon>Pseudomonadati</taxon>
        <taxon>Pseudomonadota</taxon>
        <taxon>Alphaproteobacteria</taxon>
        <taxon>Rhodospirillales</taxon>
        <taxon>Azospirillaceae</taxon>
        <taxon>Azospirillum</taxon>
    </lineage>
</organism>
<feature type="domain" description="HTH tetR-type" evidence="3">
    <location>
        <begin position="17"/>
        <end position="77"/>
    </location>
</feature>
<dbReference type="InterPro" id="IPR001647">
    <property type="entry name" value="HTH_TetR"/>
</dbReference>
<dbReference type="InterPro" id="IPR050624">
    <property type="entry name" value="HTH-type_Tx_Regulator"/>
</dbReference>
<dbReference type="Gene3D" id="1.10.357.10">
    <property type="entry name" value="Tetracycline Repressor, domain 2"/>
    <property type="match status" value="1"/>
</dbReference>
<dbReference type="SUPFAM" id="SSF46689">
    <property type="entry name" value="Homeodomain-like"/>
    <property type="match status" value="1"/>
</dbReference>
<evidence type="ECO:0000256" key="2">
    <source>
        <dbReference type="PROSITE-ProRule" id="PRU00335"/>
    </source>
</evidence>
<protein>
    <submittedName>
        <fullName evidence="4">TetR/AcrR family transcriptional regulator</fullName>
    </submittedName>
</protein>
<dbReference type="Proteomes" id="UP000584642">
    <property type="component" value="Unassembled WGS sequence"/>
</dbReference>
<keyword evidence="5" id="KW-1185">Reference proteome</keyword>
<dbReference type="PRINTS" id="PR00455">
    <property type="entry name" value="HTHTETR"/>
</dbReference>
<dbReference type="PANTHER" id="PTHR43479:SF11">
    <property type="entry name" value="ACREF_ENVCD OPERON REPRESSOR-RELATED"/>
    <property type="match status" value="1"/>
</dbReference>
<sequence>MPREKRQKKLNRAEKADENRKALFKAAAHVVGNYGYAKASIGRITQEANLAQGTFYLYFESRQDLFDQLLPAITDEMMEHIKSRLHGAADFFELEERGATAFFEFMTQDKCFFRILYETDLVSPKAAHYHYSLAAQKYSEVLRRARAEKQLRPLEDYEEEVLTYMMIAARAYLYQHIIAANQTDGDVVKRVVKAYINILRNGVGPRVDAGEPGKRINAGQGAS</sequence>
<reference evidence="4 5" key="1">
    <citation type="submission" date="2020-05" db="EMBL/GenBank/DDBJ databases">
        <title>Azospirillum oleiclasticum sp. nov, a nitrogen-fixing and heavy crude oil-emulsifying bacterium isolated from the crude oil of Yumen Oilfield.</title>
        <authorList>
            <person name="Wu D."/>
            <person name="Cai M."/>
            <person name="Zhang X."/>
        </authorList>
    </citation>
    <scope>NUCLEOTIDE SEQUENCE [LARGE SCALE GENOMIC DNA]</scope>
    <source>
        <strain evidence="4 5">ROY-1-1-2</strain>
    </source>
</reference>
<name>A0ABX2TEA5_9PROT</name>
<evidence type="ECO:0000313" key="4">
    <source>
        <dbReference type="EMBL" id="NYZ22120.1"/>
    </source>
</evidence>
<dbReference type="InterPro" id="IPR009057">
    <property type="entry name" value="Homeodomain-like_sf"/>
</dbReference>
<evidence type="ECO:0000256" key="1">
    <source>
        <dbReference type="ARBA" id="ARBA00023125"/>
    </source>
</evidence>
<proteinExistence type="predicted"/>
<dbReference type="PROSITE" id="PS50977">
    <property type="entry name" value="HTH_TETR_2"/>
    <property type="match status" value="1"/>
</dbReference>
<dbReference type="PANTHER" id="PTHR43479">
    <property type="entry name" value="ACREF/ENVCD OPERON REPRESSOR-RELATED"/>
    <property type="match status" value="1"/>
</dbReference>
<evidence type="ECO:0000259" key="3">
    <source>
        <dbReference type="PROSITE" id="PS50977"/>
    </source>
</evidence>
<accession>A0ABX2TEA5</accession>
<dbReference type="EMBL" id="JABFDB010000015">
    <property type="protein sequence ID" value="NYZ22120.1"/>
    <property type="molecule type" value="Genomic_DNA"/>
</dbReference>